<dbReference type="HOGENOM" id="CLU_3173011_0_0_12"/>
<organism evidence="1 2">
    <name type="scientific">Salinispira pacifica</name>
    <dbReference type="NCBI Taxonomy" id="1307761"/>
    <lineage>
        <taxon>Bacteria</taxon>
        <taxon>Pseudomonadati</taxon>
        <taxon>Spirochaetota</taxon>
        <taxon>Spirochaetia</taxon>
        <taxon>Spirochaetales</taxon>
        <taxon>Spirochaetaceae</taxon>
        <taxon>Salinispira</taxon>
    </lineage>
</organism>
<proteinExistence type="predicted"/>
<gene>
    <name evidence="1" type="ORF">L21SP2_3496</name>
</gene>
<dbReference type="Proteomes" id="UP000018680">
    <property type="component" value="Chromosome"/>
</dbReference>
<reference evidence="1 2" key="1">
    <citation type="journal article" date="2015" name="Stand. Genomic Sci.">
        <title>Complete genome sequence and description of Salinispira pacifica gen. nov., sp. nov., a novel spirochaete isolated form a hypersaline microbial mat.</title>
        <authorList>
            <person name="Ben Hania W."/>
            <person name="Joseph M."/>
            <person name="Schumann P."/>
            <person name="Bunk B."/>
            <person name="Fiebig A."/>
            <person name="Sproer C."/>
            <person name="Klenk H.P."/>
            <person name="Fardeau M.L."/>
            <person name="Spring S."/>
        </authorList>
    </citation>
    <scope>NUCLEOTIDE SEQUENCE [LARGE SCALE GENOMIC DNA]</scope>
    <source>
        <strain evidence="1 2">L21-RPul-D2</strain>
    </source>
</reference>
<dbReference type="KEGG" id="slr:L21SP2_3496"/>
<evidence type="ECO:0000313" key="2">
    <source>
        <dbReference type="Proteomes" id="UP000018680"/>
    </source>
</evidence>
<sequence>MLPGYRSQAADPRMPGRLCRRECSAARNIQLPWMSAAGDDHYTLVGY</sequence>
<keyword evidence="2" id="KW-1185">Reference proteome</keyword>
<evidence type="ECO:0000313" key="1">
    <source>
        <dbReference type="EMBL" id="AHC16832.1"/>
    </source>
</evidence>
<dbReference type="AlphaFoldDB" id="V5WLJ7"/>
<protein>
    <submittedName>
        <fullName evidence="1">Uncharacterized protein</fullName>
    </submittedName>
</protein>
<dbReference type="EMBL" id="CP006939">
    <property type="protein sequence ID" value="AHC16832.1"/>
    <property type="molecule type" value="Genomic_DNA"/>
</dbReference>
<accession>V5WLJ7</accession>
<name>V5WLJ7_9SPIO</name>